<organism evidence="1 2">
    <name type="scientific">Elysia crispata</name>
    <name type="common">lettuce slug</name>
    <dbReference type="NCBI Taxonomy" id="231223"/>
    <lineage>
        <taxon>Eukaryota</taxon>
        <taxon>Metazoa</taxon>
        <taxon>Spiralia</taxon>
        <taxon>Lophotrochozoa</taxon>
        <taxon>Mollusca</taxon>
        <taxon>Gastropoda</taxon>
        <taxon>Heterobranchia</taxon>
        <taxon>Euthyneura</taxon>
        <taxon>Panpulmonata</taxon>
        <taxon>Sacoglossa</taxon>
        <taxon>Placobranchoidea</taxon>
        <taxon>Plakobranchidae</taxon>
        <taxon>Elysia</taxon>
    </lineage>
</organism>
<reference evidence="1" key="1">
    <citation type="journal article" date="2023" name="G3 (Bethesda)">
        <title>A reference genome for the long-term kleptoplast-retaining sea slug Elysia crispata morphotype clarki.</title>
        <authorList>
            <person name="Eastman K.E."/>
            <person name="Pendleton A.L."/>
            <person name="Shaikh M.A."/>
            <person name="Suttiyut T."/>
            <person name="Ogas R."/>
            <person name="Tomko P."/>
            <person name="Gavelis G."/>
            <person name="Widhalm J.R."/>
            <person name="Wisecaver J.H."/>
        </authorList>
    </citation>
    <scope>NUCLEOTIDE SEQUENCE</scope>
    <source>
        <strain evidence="1">ECLA1</strain>
    </source>
</reference>
<accession>A0AAE1AC96</accession>
<dbReference type="EMBL" id="JAWDGP010002180">
    <property type="protein sequence ID" value="KAK3784942.1"/>
    <property type="molecule type" value="Genomic_DNA"/>
</dbReference>
<dbReference type="AlphaFoldDB" id="A0AAE1AC96"/>
<comment type="caution">
    <text evidence="1">The sequence shown here is derived from an EMBL/GenBank/DDBJ whole genome shotgun (WGS) entry which is preliminary data.</text>
</comment>
<evidence type="ECO:0000313" key="1">
    <source>
        <dbReference type="EMBL" id="KAK3784942.1"/>
    </source>
</evidence>
<keyword evidence="2" id="KW-1185">Reference proteome</keyword>
<proteinExistence type="predicted"/>
<sequence>MTAAGFVPVAEMCLLKLVVPYSFYTGSFFAQCVYCWLTDNKDTTCSRENLGSVTVTLDTPIPLTWLRVVVSDAGQNVALKQRAKQSSWFHNDFRDRWWAEYALDGKIPKNTKHSRTF</sequence>
<name>A0AAE1AC96_9GAST</name>
<dbReference type="Proteomes" id="UP001283361">
    <property type="component" value="Unassembled WGS sequence"/>
</dbReference>
<protein>
    <submittedName>
        <fullName evidence="1">Uncharacterized protein</fullName>
    </submittedName>
</protein>
<gene>
    <name evidence="1" type="ORF">RRG08_059703</name>
</gene>
<evidence type="ECO:0000313" key="2">
    <source>
        <dbReference type="Proteomes" id="UP001283361"/>
    </source>
</evidence>